<dbReference type="CDD" id="cd01277">
    <property type="entry name" value="HINT_subgroup"/>
    <property type="match status" value="1"/>
</dbReference>
<keyword evidence="6" id="KW-1185">Reference proteome</keyword>
<sequence>METVFSKIIRGEIPCAKVYEDDHVYAFMDAGQVNPGHVLVASKQPYETLMQADEETAMAMMRAAHKIARAVAAAFKPDGMTILQANKPAGWQTVPHLHLHVLPRYNDDGVGLIWPRKDPSLGILREYAGRIRLD</sequence>
<dbReference type="InterPro" id="IPR039384">
    <property type="entry name" value="HINT"/>
</dbReference>
<name>A0A4R3LQC4_9BURK</name>
<dbReference type="InterPro" id="IPR001310">
    <property type="entry name" value="Histidine_triad_HIT"/>
</dbReference>
<comment type="caution">
    <text evidence="5">The sequence shown here is derived from an EMBL/GenBank/DDBJ whole genome shotgun (WGS) entry which is preliminary data.</text>
</comment>
<evidence type="ECO:0000313" key="5">
    <source>
        <dbReference type="EMBL" id="TCT02754.1"/>
    </source>
</evidence>
<dbReference type="Gene3D" id="3.30.428.10">
    <property type="entry name" value="HIT-like"/>
    <property type="match status" value="1"/>
</dbReference>
<dbReference type="PROSITE" id="PS00892">
    <property type="entry name" value="HIT_1"/>
    <property type="match status" value="1"/>
</dbReference>
<feature type="active site" description="Tele-AMP-histidine intermediate" evidence="1">
    <location>
        <position position="98"/>
    </location>
</feature>
<dbReference type="RefSeq" id="WP_132584807.1">
    <property type="nucleotide sequence ID" value="NZ_SMAJ01000017.1"/>
</dbReference>
<evidence type="ECO:0000313" key="6">
    <source>
        <dbReference type="Proteomes" id="UP000295525"/>
    </source>
</evidence>
<evidence type="ECO:0000256" key="3">
    <source>
        <dbReference type="PROSITE-ProRule" id="PRU00464"/>
    </source>
</evidence>
<dbReference type="GO" id="GO:0003824">
    <property type="term" value="F:catalytic activity"/>
    <property type="evidence" value="ECO:0007669"/>
    <property type="project" value="InterPro"/>
</dbReference>
<organism evidence="5 6">
    <name type="scientific">Paralcaligenes ureilyticus</name>
    <dbReference type="NCBI Taxonomy" id="627131"/>
    <lineage>
        <taxon>Bacteria</taxon>
        <taxon>Pseudomonadati</taxon>
        <taxon>Pseudomonadota</taxon>
        <taxon>Betaproteobacteria</taxon>
        <taxon>Burkholderiales</taxon>
        <taxon>Alcaligenaceae</taxon>
        <taxon>Paralcaligenes</taxon>
    </lineage>
</organism>
<dbReference type="InterPro" id="IPR019808">
    <property type="entry name" value="Histidine_triad_CS"/>
</dbReference>
<dbReference type="Proteomes" id="UP000295525">
    <property type="component" value="Unassembled WGS sequence"/>
</dbReference>
<dbReference type="EMBL" id="SMAJ01000017">
    <property type="protein sequence ID" value="TCT02754.1"/>
    <property type="molecule type" value="Genomic_DNA"/>
</dbReference>
<evidence type="ECO:0000256" key="1">
    <source>
        <dbReference type="PIRSR" id="PIRSR601310-1"/>
    </source>
</evidence>
<dbReference type="PANTHER" id="PTHR46648">
    <property type="entry name" value="HIT FAMILY PROTEIN 1"/>
    <property type="match status" value="1"/>
</dbReference>
<evidence type="ECO:0000256" key="2">
    <source>
        <dbReference type="PIRSR" id="PIRSR601310-3"/>
    </source>
</evidence>
<dbReference type="PANTHER" id="PTHR46648:SF1">
    <property type="entry name" value="ADENOSINE 5'-MONOPHOSPHORAMIDASE HNT1"/>
    <property type="match status" value="1"/>
</dbReference>
<protein>
    <submittedName>
        <fullName evidence="5">Histidine triad (HIT) family protein</fullName>
    </submittedName>
</protein>
<dbReference type="InterPro" id="IPR011146">
    <property type="entry name" value="HIT-like"/>
</dbReference>
<dbReference type="AlphaFoldDB" id="A0A4R3LQC4"/>
<dbReference type="InterPro" id="IPR036265">
    <property type="entry name" value="HIT-like_sf"/>
</dbReference>
<feature type="short sequence motif" description="Histidine triad motif" evidence="2 3">
    <location>
        <begin position="96"/>
        <end position="100"/>
    </location>
</feature>
<dbReference type="Pfam" id="PF01230">
    <property type="entry name" value="HIT"/>
    <property type="match status" value="1"/>
</dbReference>
<proteinExistence type="predicted"/>
<feature type="domain" description="HIT" evidence="4">
    <location>
        <begin position="4"/>
        <end position="111"/>
    </location>
</feature>
<dbReference type="GO" id="GO:0009117">
    <property type="term" value="P:nucleotide metabolic process"/>
    <property type="evidence" value="ECO:0007669"/>
    <property type="project" value="TreeGrafter"/>
</dbReference>
<dbReference type="PRINTS" id="PR00332">
    <property type="entry name" value="HISTRIAD"/>
</dbReference>
<reference evidence="5 6" key="1">
    <citation type="submission" date="2019-03" db="EMBL/GenBank/DDBJ databases">
        <title>Genomic Encyclopedia of Type Strains, Phase IV (KMG-IV): sequencing the most valuable type-strain genomes for metagenomic binning, comparative biology and taxonomic classification.</title>
        <authorList>
            <person name="Goeker M."/>
        </authorList>
    </citation>
    <scope>NUCLEOTIDE SEQUENCE [LARGE SCALE GENOMIC DNA]</scope>
    <source>
        <strain evidence="5 6">DSM 24591</strain>
    </source>
</reference>
<dbReference type="PROSITE" id="PS51084">
    <property type="entry name" value="HIT_2"/>
    <property type="match status" value="1"/>
</dbReference>
<gene>
    <name evidence="5" type="ORF">EDC26_11729</name>
</gene>
<dbReference type="OrthoDB" id="9784774at2"/>
<evidence type="ECO:0000259" key="4">
    <source>
        <dbReference type="PROSITE" id="PS51084"/>
    </source>
</evidence>
<accession>A0A4R3LQC4</accession>
<dbReference type="SUPFAM" id="SSF54197">
    <property type="entry name" value="HIT-like"/>
    <property type="match status" value="1"/>
</dbReference>